<evidence type="ECO:0000256" key="7">
    <source>
        <dbReference type="RuleBase" id="RU363032"/>
    </source>
</evidence>
<feature type="transmembrane region" description="Helical" evidence="7">
    <location>
        <begin position="69"/>
        <end position="91"/>
    </location>
</feature>
<reference evidence="11" key="1">
    <citation type="submission" date="2023-07" db="EMBL/GenBank/DDBJ databases">
        <title>30 novel species of actinomycetes from the DSMZ collection.</title>
        <authorList>
            <person name="Nouioui I."/>
        </authorList>
    </citation>
    <scope>NUCLEOTIDE SEQUENCE [LARGE SCALE GENOMIC DNA]</scope>
    <source>
        <strain evidence="11">DSM 44917</strain>
    </source>
</reference>
<dbReference type="PROSITE" id="PS50928">
    <property type="entry name" value="ABC_TM1"/>
    <property type="match status" value="1"/>
</dbReference>
<evidence type="ECO:0000256" key="5">
    <source>
        <dbReference type="ARBA" id="ARBA00022989"/>
    </source>
</evidence>
<sequence length="358" mass="38245">MRRGERARRQRRARKDAGAVAYGRSPAGRLADRLRGRAEPGGARAAAAGGGTGPSGDDRTDLERRFARLGWVFTWPALVVVLAVTLFPIAFSVAMSLSNVSVSSGGFRLSGFTTDHYTLLLGSGRWRHALIFTVLYTVGTVIAELVLGTVIALVLERLGGPGRGWMMALLLLPWAMITVVSAQLWAYMYNGVYGVLTSFSEAVTGEPVQFLGTRWPAVLSMAAADVWKTTPFVAIIVLAGLMMLPNDVTEAATVDGADPWTAFWRVRLPLLRPALTIAVLFRILQAFGLFDLPFVLTGGGPGQATESLALLGWQVMFTNLDFGPGAAVAASTAALVLVGCLLFLRAFKARVGDEESGT</sequence>
<keyword evidence="5 7" id="KW-1133">Transmembrane helix</keyword>
<evidence type="ECO:0000256" key="8">
    <source>
        <dbReference type="SAM" id="MobiDB-lite"/>
    </source>
</evidence>
<evidence type="ECO:0000259" key="9">
    <source>
        <dbReference type="PROSITE" id="PS50928"/>
    </source>
</evidence>
<keyword evidence="11" id="KW-1185">Reference proteome</keyword>
<comment type="similarity">
    <text evidence="7">Belongs to the binding-protein-dependent transport system permease family.</text>
</comment>
<evidence type="ECO:0000313" key="10">
    <source>
        <dbReference type="EMBL" id="MDT0306243.1"/>
    </source>
</evidence>
<dbReference type="Pfam" id="PF00528">
    <property type="entry name" value="BPD_transp_1"/>
    <property type="match status" value="1"/>
</dbReference>
<feature type="transmembrane region" description="Helical" evidence="7">
    <location>
        <begin position="270"/>
        <end position="290"/>
    </location>
</feature>
<comment type="caution">
    <text evidence="10">The sequence shown here is derived from an EMBL/GenBank/DDBJ whole genome shotgun (WGS) entry which is preliminary data.</text>
</comment>
<dbReference type="InterPro" id="IPR000515">
    <property type="entry name" value="MetI-like"/>
</dbReference>
<organism evidence="10 11">
    <name type="scientific">Streptomyces boetiae</name>
    <dbReference type="NCBI Taxonomy" id="3075541"/>
    <lineage>
        <taxon>Bacteria</taxon>
        <taxon>Bacillati</taxon>
        <taxon>Actinomycetota</taxon>
        <taxon>Actinomycetes</taxon>
        <taxon>Kitasatosporales</taxon>
        <taxon>Streptomycetaceae</taxon>
        <taxon>Streptomyces</taxon>
    </lineage>
</organism>
<accession>A0ABU2L3V8</accession>
<proteinExistence type="inferred from homology"/>
<feature type="transmembrane region" description="Helical" evidence="7">
    <location>
        <begin position="167"/>
        <end position="188"/>
    </location>
</feature>
<name>A0ABU2L3V8_9ACTN</name>
<gene>
    <name evidence="10" type="ORF">RM780_04605</name>
</gene>
<evidence type="ECO:0000256" key="2">
    <source>
        <dbReference type="ARBA" id="ARBA00022448"/>
    </source>
</evidence>
<evidence type="ECO:0000256" key="6">
    <source>
        <dbReference type="ARBA" id="ARBA00023136"/>
    </source>
</evidence>
<keyword evidence="2 7" id="KW-0813">Transport</keyword>
<feature type="transmembrane region" description="Helical" evidence="7">
    <location>
        <begin position="226"/>
        <end position="244"/>
    </location>
</feature>
<dbReference type="PANTHER" id="PTHR43005">
    <property type="entry name" value="BLR7065 PROTEIN"/>
    <property type="match status" value="1"/>
</dbReference>
<dbReference type="Gene3D" id="1.10.3720.10">
    <property type="entry name" value="MetI-like"/>
    <property type="match status" value="1"/>
</dbReference>
<dbReference type="Proteomes" id="UP001183388">
    <property type="component" value="Unassembled WGS sequence"/>
</dbReference>
<dbReference type="EMBL" id="JAVREN010000004">
    <property type="protein sequence ID" value="MDT0306243.1"/>
    <property type="molecule type" value="Genomic_DNA"/>
</dbReference>
<keyword evidence="4 7" id="KW-0812">Transmembrane</keyword>
<feature type="transmembrane region" description="Helical" evidence="7">
    <location>
        <begin position="322"/>
        <end position="344"/>
    </location>
</feature>
<dbReference type="PANTHER" id="PTHR43005:SF1">
    <property type="entry name" value="SPERMIDINE_PUTRESCINE TRANSPORT SYSTEM PERMEASE PROTEIN"/>
    <property type="match status" value="1"/>
</dbReference>
<keyword evidence="3" id="KW-1003">Cell membrane</keyword>
<evidence type="ECO:0000313" key="11">
    <source>
        <dbReference type="Proteomes" id="UP001183388"/>
    </source>
</evidence>
<dbReference type="SUPFAM" id="SSF161098">
    <property type="entry name" value="MetI-like"/>
    <property type="match status" value="1"/>
</dbReference>
<feature type="domain" description="ABC transmembrane type-1" evidence="9">
    <location>
        <begin position="130"/>
        <end position="345"/>
    </location>
</feature>
<comment type="subcellular location">
    <subcellularLocation>
        <location evidence="1 7">Cell membrane</location>
        <topology evidence="1 7">Multi-pass membrane protein</topology>
    </subcellularLocation>
</comment>
<protein>
    <submittedName>
        <fullName evidence="10">Sugar ABC transporter permease</fullName>
    </submittedName>
</protein>
<feature type="compositionally biased region" description="Basic residues" evidence="8">
    <location>
        <begin position="1"/>
        <end position="14"/>
    </location>
</feature>
<dbReference type="RefSeq" id="WP_311629161.1">
    <property type="nucleotide sequence ID" value="NZ_JAVREN010000004.1"/>
</dbReference>
<dbReference type="CDD" id="cd06261">
    <property type="entry name" value="TM_PBP2"/>
    <property type="match status" value="1"/>
</dbReference>
<keyword evidence="6 7" id="KW-0472">Membrane</keyword>
<evidence type="ECO:0000256" key="1">
    <source>
        <dbReference type="ARBA" id="ARBA00004651"/>
    </source>
</evidence>
<feature type="region of interest" description="Disordered" evidence="8">
    <location>
        <begin position="1"/>
        <end position="59"/>
    </location>
</feature>
<evidence type="ECO:0000256" key="4">
    <source>
        <dbReference type="ARBA" id="ARBA00022692"/>
    </source>
</evidence>
<feature type="transmembrane region" description="Helical" evidence="7">
    <location>
        <begin position="129"/>
        <end position="155"/>
    </location>
</feature>
<dbReference type="InterPro" id="IPR035906">
    <property type="entry name" value="MetI-like_sf"/>
</dbReference>
<evidence type="ECO:0000256" key="3">
    <source>
        <dbReference type="ARBA" id="ARBA00022475"/>
    </source>
</evidence>